<dbReference type="InterPro" id="IPR051554">
    <property type="entry name" value="Acetyltransferase_Eis"/>
</dbReference>
<dbReference type="RefSeq" id="WP_250922278.1">
    <property type="nucleotide sequence ID" value="NZ_JAMQAW010000036.1"/>
</dbReference>
<sequence>MTVELRVLQPSEWDNWYEGLEQAFGGVRQASERRELIRELTDPTRAIAAWDGAVSVGSAGSFGFDVTVPGGSLVRMAGVSEVSVAATHRRRGVLTSMMRRQLDDLREWGEPIAILTASEPAIYGRFGYGVASWQLMCEIDTSRVRFAEPEGPDGITLRRVRPADGLAACEAIYARTVPERPGMIARVPGWDRLQIMDSAEDKAGGSDLQCVLAERDGETVGYTLFRNRPVWDNAGPKGSIQLTDLYGLDPAAYSALWRFLWGIDLTSSITSQNRPVDDPWLHLVSDVRRCDVRTWEGLYVRLVDVGTALATRTYRTGVDLVLEVEDAFCPWNEGRWRLSGDSKGAVCERTADAADLVLSVRELGGAYMGGISLSSLAAAGLVREVRPGALAQASAAFGSDVAPWVPHNF</sequence>
<name>A0ABT0UU82_9ACTN</name>
<evidence type="ECO:0000256" key="3">
    <source>
        <dbReference type="ARBA" id="ARBA00023315"/>
    </source>
</evidence>
<dbReference type="SUPFAM" id="SSF55718">
    <property type="entry name" value="SCP-like"/>
    <property type="match status" value="1"/>
</dbReference>
<dbReference type="PANTHER" id="PTHR37817:SF1">
    <property type="entry name" value="N-ACETYLTRANSFERASE EIS"/>
    <property type="match status" value="1"/>
</dbReference>
<dbReference type="InterPro" id="IPR041380">
    <property type="entry name" value="Acetyltransf_17"/>
</dbReference>
<dbReference type="Pfam" id="PF17668">
    <property type="entry name" value="Acetyltransf_17"/>
    <property type="match status" value="1"/>
</dbReference>
<proteinExistence type="inferred from homology"/>
<comment type="subunit">
    <text evidence="4">Homohexamer; trimer of dimers.</text>
</comment>
<dbReference type="Pfam" id="PF13530">
    <property type="entry name" value="SCP2_2"/>
    <property type="match status" value="1"/>
</dbReference>
<dbReference type="InterPro" id="IPR036527">
    <property type="entry name" value="SCP2_sterol-bd_dom_sf"/>
</dbReference>
<dbReference type="InterPro" id="IPR000182">
    <property type="entry name" value="GNAT_dom"/>
</dbReference>
<dbReference type="HAMAP" id="MF_01812">
    <property type="entry name" value="Eis"/>
    <property type="match status" value="1"/>
</dbReference>
<organism evidence="6 7">
    <name type="scientific">Streptomyces albipurpureus</name>
    <dbReference type="NCBI Taxonomy" id="2897419"/>
    <lineage>
        <taxon>Bacteria</taxon>
        <taxon>Bacillati</taxon>
        <taxon>Actinomycetota</taxon>
        <taxon>Actinomycetes</taxon>
        <taxon>Kitasatosporales</taxon>
        <taxon>Streptomycetaceae</taxon>
        <taxon>Streptomyces</taxon>
    </lineage>
</organism>
<feature type="domain" description="N-acetyltransferase" evidence="5">
    <location>
        <begin position="3"/>
        <end position="148"/>
    </location>
</feature>
<keyword evidence="3 4" id="KW-0012">Acyltransferase</keyword>
<keyword evidence="7" id="KW-1185">Reference proteome</keyword>
<gene>
    <name evidence="6" type="ORF">NBG84_27320</name>
</gene>
<accession>A0ABT0UU82</accession>
<dbReference type="InterPro" id="IPR025559">
    <property type="entry name" value="Eis_dom"/>
</dbReference>
<evidence type="ECO:0000256" key="2">
    <source>
        <dbReference type="ARBA" id="ARBA00022679"/>
    </source>
</evidence>
<evidence type="ECO:0000313" key="6">
    <source>
        <dbReference type="EMBL" id="MCM2391952.1"/>
    </source>
</evidence>
<protein>
    <submittedName>
        <fullName evidence="6">GNAT family N-acetyltransferase</fullName>
    </submittedName>
</protein>
<feature type="binding site" evidence="4">
    <location>
        <begin position="90"/>
        <end position="95"/>
    </location>
    <ligand>
        <name>acetyl-CoA</name>
        <dbReference type="ChEBI" id="CHEBI:57288"/>
    </ligand>
</feature>
<dbReference type="EMBL" id="JAMQAW010000036">
    <property type="protein sequence ID" value="MCM2391952.1"/>
    <property type="molecule type" value="Genomic_DNA"/>
</dbReference>
<dbReference type="Gene3D" id="3.40.630.30">
    <property type="match status" value="2"/>
</dbReference>
<dbReference type="Proteomes" id="UP001431429">
    <property type="component" value="Unassembled WGS sequence"/>
</dbReference>
<dbReference type="PROSITE" id="PS51186">
    <property type="entry name" value="GNAT"/>
    <property type="match status" value="1"/>
</dbReference>
<evidence type="ECO:0000313" key="7">
    <source>
        <dbReference type="Proteomes" id="UP001431429"/>
    </source>
</evidence>
<dbReference type="InterPro" id="IPR016181">
    <property type="entry name" value="Acyl_CoA_acyltransferase"/>
</dbReference>
<dbReference type="NCBIfam" id="NF002367">
    <property type="entry name" value="PRK01346.1-4"/>
    <property type="match status" value="1"/>
</dbReference>
<evidence type="ECO:0000256" key="4">
    <source>
        <dbReference type="HAMAP-Rule" id="MF_01812"/>
    </source>
</evidence>
<dbReference type="PANTHER" id="PTHR37817">
    <property type="entry name" value="N-ACETYLTRANSFERASE EIS"/>
    <property type="match status" value="1"/>
</dbReference>
<comment type="similarity">
    <text evidence="1 4">Belongs to the acetyltransferase Eis family.</text>
</comment>
<reference evidence="6" key="1">
    <citation type="submission" date="2022-06" db="EMBL/GenBank/DDBJ databases">
        <title>Genome public.</title>
        <authorList>
            <person name="Sun Q."/>
        </authorList>
    </citation>
    <scope>NUCLEOTIDE SEQUENCE</scope>
    <source>
        <strain evidence="6">CWNU-1</strain>
    </source>
</reference>
<feature type="binding site" evidence="4">
    <location>
        <begin position="118"/>
        <end position="119"/>
    </location>
    <ligand>
        <name>acetyl-CoA</name>
        <dbReference type="ChEBI" id="CHEBI:57288"/>
    </ligand>
</feature>
<evidence type="ECO:0000256" key="1">
    <source>
        <dbReference type="ARBA" id="ARBA00009213"/>
    </source>
</evidence>
<dbReference type="Gene3D" id="3.30.1050.10">
    <property type="entry name" value="SCP2 sterol-binding domain"/>
    <property type="match status" value="1"/>
</dbReference>
<feature type="binding site" evidence="4">
    <location>
        <begin position="82"/>
        <end position="84"/>
    </location>
    <ligand>
        <name>acetyl-CoA</name>
        <dbReference type="ChEBI" id="CHEBI:57288"/>
    </ligand>
</feature>
<dbReference type="Pfam" id="PF13527">
    <property type="entry name" value="Acetyltransf_9"/>
    <property type="match status" value="1"/>
</dbReference>
<keyword evidence="2 4" id="KW-0808">Transferase</keyword>
<feature type="active site" description="Proton acceptor; via carboxylate" evidence="4">
    <location>
        <position position="409"/>
    </location>
</feature>
<comment type="caution">
    <text evidence="6">The sequence shown here is derived from an EMBL/GenBank/DDBJ whole genome shotgun (WGS) entry which is preliminary data.</text>
</comment>
<dbReference type="InterPro" id="IPR022902">
    <property type="entry name" value="NAcTrfase_Eis"/>
</dbReference>
<dbReference type="SUPFAM" id="SSF55729">
    <property type="entry name" value="Acyl-CoA N-acyltransferases (Nat)"/>
    <property type="match status" value="1"/>
</dbReference>
<evidence type="ECO:0000259" key="5">
    <source>
        <dbReference type="PROSITE" id="PS51186"/>
    </source>
</evidence>
<feature type="active site" description="Proton donor" evidence="4">
    <location>
        <position position="123"/>
    </location>
</feature>